<dbReference type="RefSeq" id="WP_255921643.1">
    <property type="nucleotide sequence ID" value="NZ_JANFNG010000015.1"/>
</dbReference>
<gene>
    <name evidence="3" type="ORF">NGB36_19540</name>
</gene>
<feature type="transmembrane region" description="Helical" evidence="2">
    <location>
        <begin position="30"/>
        <end position="51"/>
    </location>
</feature>
<comment type="caution">
    <text evidence="3">The sequence shown here is derived from an EMBL/GenBank/DDBJ whole genome shotgun (WGS) entry which is preliminary data.</text>
</comment>
<feature type="transmembrane region" description="Helical" evidence="2">
    <location>
        <begin position="6"/>
        <end position="23"/>
    </location>
</feature>
<feature type="transmembrane region" description="Helical" evidence="2">
    <location>
        <begin position="71"/>
        <end position="89"/>
    </location>
</feature>
<reference evidence="3" key="1">
    <citation type="submission" date="2022-06" db="EMBL/GenBank/DDBJ databases">
        <title>Draft genome sequence of Streptomyces sp. RB6PN25 isolated from peat swamp forest in Thailand.</title>
        <authorList>
            <person name="Duangmal K."/>
            <person name="Klaysubun C."/>
        </authorList>
    </citation>
    <scope>NUCLEOTIDE SEQUENCE</scope>
    <source>
        <strain evidence="3">RB6PN25</strain>
    </source>
</reference>
<evidence type="ECO:0008006" key="5">
    <source>
        <dbReference type="Google" id="ProtNLM"/>
    </source>
</evidence>
<organism evidence="3 4">
    <name type="scientific">Streptomyces humicola</name>
    <dbReference type="NCBI Taxonomy" id="2953240"/>
    <lineage>
        <taxon>Bacteria</taxon>
        <taxon>Bacillati</taxon>
        <taxon>Actinomycetota</taxon>
        <taxon>Actinomycetes</taxon>
        <taxon>Kitasatosporales</taxon>
        <taxon>Streptomycetaceae</taxon>
        <taxon>Streptomyces</taxon>
    </lineage>
</organism>
<keyword evidence="2" id="KW-0812">Transmembrane</keyword>
<keyword evidence="2" id="KW-1133">Transmembrane helix</keyword>
<proteinExistence type="predicted"/>
<evidence type="ECO:0000313" key="3">
    <source>
        <dbReference type="EMBL" id="MCQ4082737.1"/>
    </source>
</evidence>
<dbReference type="EMBL" id="JANFNG010000015">
    <property type="protein sequence ID" value="MCQ4082737.1"/>
    <property type="molecule type" value="Genomic_DNA"/>
</dbReference>
<accession>A0ABT1PYK7</accession>
<keyword evidence="2" id="KW-0472">Membrane</keyword>
<protein>
    <recommendedName>
        <fullName evidence="5">Cellulose synthase</fullName>
    </recommendedName>
</protein>
<name>A0ABT1PYK7_9ACTN</name>
<keyword evidence="4" id="KW-1185">Reference proteome</keyword>
<feature type="compositionally biased region" description="Basic and acidic residues" evidence="1">
    <location>
        <begin position="125"/>
        <end position="135"/>
    </location>
</feature>
<evidence type="ECO:0000313" key="4">
    <source>
        <dbReference type="Proteomes" id="UP001057702"/>
    </source>
</evidence>
<dbReference type="Proteomes" id="UP001057702">
    <property type="component" value="Unassembled WGS sequence"/>
</dbReference>
<feature type="region of interest" description="Disordered" evidence="1">
    <location>
        <begin position="116"/>
        <end position="144"/>
    </location>
</feature>
<sequence length="158" mass="15977">MLTETVCVALSGAGLAVALLTAWRRRFLRATRIAAVALLPVGLYMTGLITLGSRVGEAIGSWGAGLVLKPTVWAGFAVLAVAVVLYVVTRFAAARGGGKAVEGGAASRAVAPTTSAPAIGAGGKAVERQPKERKGSGAADDGLSDLGDIEEILRKHGI</sequence>
<evidence type="ECO:0000256" key="2">
    <source>
        <dbReference type="SAM" id="Phobius"/>
    </source>
</evidence>
<evidence type="ECO:0000256" key="1">
    <source>
        <dbReference type="SAM" id="MobiDB-lite"/>
    </source>
</evidence>